<evidence type="ECO:0000256" key="1">
    <source>
        <dbReference type="ARBA" id="ARBA00022679"/>
    </source>
</evidence>
<keyword evidence="5" id="KW-1185">Reference proteome</keyword>
<dbReference type="GO" id="GO:0008654">
    <property type="term" value="P:phospholipid biosynthetic process"/>
    <property type="evidence" value="ECO:0007669"/>
    <property type="project" value="InterPro"/>
</dbReference>
<dbReference type="InterPro" id="IPR000462">
    <property type="entry name" value="CDP-OH_P_trans"/>
</dbReference>
<name>H5TF42_9ALTE</name>
<dbReference type="STRING" id="56804.BAE46_03070"/>
<feature type="transmembrane region" description="Helical" evidence="3">
    <location>
        <begin position="150"/>
        <end position="171"/>
    </location>
</feature>
<reference evidence="4 5" key="2">
    <citation type="journal article" date="2017" name="Antonie Van Leeuwenhoek">
        <title>Rhizobium rhizosphaerae sp. nov., a novel species isolated from rice rhizosphere.</title>
        <authorList>
            <person name="Zhao J.J."/>
            <person name="Zhang J."/>
            <person name="Zhang R.J."/>
            <person name="Zhang C.W."/>
            <person name="Yin H.Q."/>
            <person name="Zhang X.X."/>
        </authorList>
    </citation>
    <scope>NUCLEOTIDE SEQUENCE [LARGE SCALE GENOMIC DNA]</scope>
    <source>
        <strain evidence="4 5">ACAM 611</strain>
    </source>
</reference>
<sequence>MLDASITPVVKVLLTPLVKQIAKTKVTPNQLSVVGFAIGMLALPLLAFQHWYLALTAIVINRILDGLDGALARHQGSSSAAGGFLDICLDFLFYAAVPVGFALADPAQNALPAAVLLAVFMGTGSSFLAFAIPAEKYQLSKPQFEYKSFYYLHGLTEGTETILIFVAFCIWPQHFSWLAYGFALAGSITIFTRVYGGYFTLQKKAVEPTNEE</sequence>
<proteinExistence type="inferred from homology"/>
<gene>
    <name evidence="4" type="primary">ynjF</name>
    <name evidence="4" type="ORF">GPUN_2855</name>
</gene>
<dbReference type="Pfam" id="PF01066">
    <property type="entry name" value="CDP-OH_P_transf"/>
    <property type="match status" value="1"/>
</dbReference>
<keyword evidence="3" id="KW-1133">Transmembrane helix</keyword>
<dbReference type="EMBL" id="BAET01000033">
    <property type="protein sequence ID" value="GAB56969.1"/>
    <property type="molecule type" value="Genomic_DNA"/>
</dbReference>
<dbReference type="GO" id="GO:0016780">
    <property type="term" value="F:phosphotransferase activity, for other substituted phosphate groups"/>
    <property type="evidence" value="ECO:0007669"/>
    <property type="project" value="InterPro"/>
</dbReference>
<dbReference type="InterPro" id="IPR048254">
    <property type="entry name" value="CDP_ALCOHOL_P_TRANSF_CS"/>
</dbReference>
<reference evidence="4 5" key="1">
    <citation type="journal article" date="2012" name="J. Bacteriol.">
        <title>Genome sequence of proteorhodopsin-containing sea ice bacterium Glaciecola punicea ACAM 611T.</title>
        <authorList>
            <person name="Qin Q.-L."/>
            <person name="Xie B.-B."/>
            <person name="Shu Y.-L."/>
            <person name="Rong J.-C."/>
            <person name="Zhao D.-L."/>
            <person name="Zhang X.-Y."/>
            <person name="Chen X.-L."/>
            <person name="Zhou B.-C."/>
            <person name="Zhanga Y.-Z."/>
        </authorList>
    </citation>
    <scope>NUCLEOTIDE SEQUENCE [LARGE SCALE GENOMIC DNA]</scope>
    <source>
        <strain evidence="4 5">ACAM 611</strain>
    </source>
</reference>
<feature type="transmembrane region" description="Helical" evidence="3">
    <location>
        <begin position="110"/>
        <end position="130"/>
    </location>
</feature>
<protein>
    <submittedName>
        <fullName evidence="4">Inner membrane protein ynjF</fullName>
    </submittedName>
</protein>
<evidence type="ECO:0000256" key="2">
    <source>
        <dbReference type="RuleBase" id="RU003750"/>
    </source>
</evidence>
<feature type="transmembrane region" description="Helical" evidence="3">
    <location>
        <begin position="177"/>
        <end position="195"/>
    </location>
</feature>
<dbReference type="eggNOG" id="COG0558">
    <property type="taxonomic scope" value="Bacteria"/>
</dbReference>
<keyword evidence="3" id="KW-0472">Membrane</keyword>
<comment type="similarity">
    <text evidence="2">Belongs to the CDP-alcohol phosphatidyltransferase class-I family.</text>
</comment>
<dbReference type="AlphaFoldDB" id="H5TF42"/>
<dbReference type="Proteomes" id="UP000053586">
    <property type="component" value="Unassembled WGS sequence"/>
</dbReference>
<evidence type="ECO:0000313" key="4">
    <source>
        <dbReference type="EMBL" id="GAB56969.1"/>
    </source>
</evidence>
<evidence type="ECO:0000313" key="5">
    <source>
        <dbReference type="Proteomes" id="UP000053586"/>
    </source>
</evidence>
<organism evidence="4 5">
    <name type="scientific">Glaciecola punicea ACAM 611</name>
    <dbReference type="NCBI Taxonomy" id="1121923"/>
    <lineage>
        <taxon>Bacteria</taxon>
        <taxon>Pseudomonadati</taxon>
        <taxon>Pseudomonadota</taxon>
        <taxon>Gammaproteobacteria</taxon>
        <taxon>Alteromonadales</taxon>
        <taxon>Alteromonadaceae</taxon>
        <taxon>Glaciecola</taxon>
    </lineage>
</organism>
<feature type="transmembrane region" description="Helical" evidence="3">
    <location>
        <begin position="81"/>
        <end position="104"/>
    </location>
</feature>
<evidence type="ECO:0000256" key="3">
    <source>
        <dbReference type="SAM" id="Phobius"/>
    </source>
</evidence>
<dbReference type="OrthoDB" id="9790577at2"/>
<dbReference type="Gene3D" id="1.20.120.1760">
    <property type="match status" value="1"/>
</dbReference>
<keyword evidence="3" id="KW-0812">Transmembrane</keyword>
<dbReference type="PROSITE" id="PS00379">
    <property type="entry name" value="CDP_ALCOHOL_P_TRANSF"/>
    <property type="match status" value="1"/>
</dbReference>
<dbReference type="GO" id="GO:0016020">
    <property type="term" value="C:membrane"/>
    <property type="evidence" value="ECO:0007669"/>
    <property type="project" value="InterPro"/>
</dbReference>
<accession>H5TF42</accession>
<comment type="caution">
    <text evidence="4">The sequence shown here is derived from an EMBL/GenBank/DDBJ whole genome shotgun (WGS) entry which is preliminary data.</text>
</comment>
<dbReference type="RefSeq" id="WP_006007668.1">
    <property type="nucleotide sequence ID" value="NZ_BAET01000033.1"/>
</dbReference>
<keyword evidence="1 2" id="KW-0808">Transferase</keyword>
<feature type="transmembrane region" description="Helical" evidence="3">
    <location>
        <begin position="33"/>
        <end position="60"/>
    </location>
</feature>
<dbReference type="InterPro" id="IPR043130">
    <property type="entry name" value="CDP-OH_PTrfase_TM_dom"/>
</dbReference>